<proteinExistence type="predicted"/>
<dbReference type="EMBL" id="UINC01207019">
    <property type="protein sequence ID" value="SVE28927.1"/>
    <property type="molecule type" value="Genomic_DNA"/>
</dbReference>
<reference evidence="1" key="1">
    <citation type="submission" date="2018-05" db="EMBL/GenBank/DDBJ databases">
        <authorList>
            <person name="Lanie J.A."/>
            <person name="Ng W.-L."/>
            <person name="Kazmierczak K.M."/>
            <person name="Andrzejewski T.M."/>
            <person name="Davidsen T.M."/>
            <person name="Wayne K.J."/>
            <person name="Tettelin H."/>
            <person name="Glass J.I."/>
            <person name="Rusch D."/>
            <person name="Podicherti R."/>
            <person name="Tsui H.-C.T."/>
            <person name="Winkler M.E."/>
        </authorList>
    </citation>
    <scope>NUCLEOTIDE SEQUENCE</scope>
</reference>
<organism evidence="1">
    <name type="scientific">marine metagenome</name>
    <dbReference type="NCBI Taxonomy" id="408172"/>
    <lineage>
        <taxon>unclassified sequences</taxon>
        <taxon>metagenomes</taxon>
        <taxon>ecological metagenomes</taxon>
    </lineage>
</organism>
<dbReference type="AlphaFoldDB" id="A0A383C954"/>
<protein>
    <submittedName>
        <fullName evidence="1">Uncharacterized protein</fullName>
    </submittedName>
</protein>
<sequence length="125" mass="13320">ILKWVLGLVSGLAVLPKVSAKNLDLKLNTVTNLKTTAAELIINYPASFQSLAQSVLIDNQDAANPVTVRLNRQTNVISIGGGNFRAFNDAWIEQLNLTGASTNTQVTAQISPLQQISIYGAGVTN</sequence>
<evidence type="ECO:0000313" key="1">
    <source>
        <dbReference type="EMBL" id="SVE28927.1"/>
    </source>
</evidence>
<feature type="non-terminal residue" evidence="1">
    <location>
        <position position="1"/>
    </location>
</feature>
<accession>A0A383C954</accession>
<name>A0A383C954_9ZZZZ</name>
<gene>
    <name evidence="1" type="ORF">METZ01_LOCUS481781</name>
</gene>